<keyword evidence="4" id="KW-1003">Cell membrane</keyword>
<evidence type="ECO:0000256" key="10">
    <source>
        <dbReference type="ARBA" id="ARBA00023180"/>
    </source>
</evidence>
<feature type="transmembrane region" description="Helical" evidence="14">
    <location>
        <begin position="300"/>
        <end position="317"/>
    </location>
</feature>
<evidence type="ECO:0000256" key="11">
    <source>
        <dbReference type="ARBA" id="ARBA00023201"/>
    </source>
</evidence>
<evidence type="ECO:0000256" key="13">
    <source>
        <dbReference type="RuleBase" id="RU362091"/>
    </source>
</evidence>
<keyword evidence="3" id="KW-0813">Transport</keyword>
<feature type="transmembrane region" description="Helical" evidence="14">
    <location>
        <begin position="122"/>
        <end position="140"/>
    </location>
</feature>
<dbReference type="PANTHER" id="PTHR42985">
    <property type="entry name" value="SODIUM-COUPLED MONOCARBOXYLATE TRANSPORTER"/>
    <property type="match status" value="1"/>
</dbReference>
<comment type="catalytic activity">
    <reaction evidence="12">
        <text>iodide(out) + 2 Na(+)(out) = iodide(in) + 2 Na(+)(in)</text>
        <dbReference type="Rhea" id="RHEA:71207"/>
        <dbReference type="ChEBI" id="CHEBI:16382"/>
        <dbReference type="ChEBI" id="CHEBI:29101"/>
    </reaction>
</comment>
<keyword evidence="6 14" id="KW-1133">Transmembrane helix</keyword>
<dbReference type="PANTHER" id="PTHR42985:SF40">
    <property type="entry name" value="LD47995P-RELATED"/>
    <property type="match status" value="1"/>
</dbReference>
<dbReference type="EMBL" id="CAJOBD010001032">
    <property type="protein sequence ID" value="CAF3751210.1"/>
    <property type="molecule type" value="Genomic_DNA"/>
</dbReference>
<dbReference type="GO" id="GO:0098660">
    <property type="term" value="P:inorganic ion transmembrane transport"/>
    <property type="evidence" value="ECO:0007669"/>
    <property type="project" value="UniProtKB-ARBA"/>
</dbReference>
<evidence type="ECO:0000256" key="12">
    <source>
        <dbReference type="ARBA" id="ARBA00036099"/>
    </source>
</evidence>
<dbReference type="Gene3D" id="1.20.1730.10">
    <property type="entry name" value="Sodium/glucose cotransporter"/>
    <property type="match status" value="2"/>
</dbReference>
<comment type="caution">
    <text evidence="15">The sequence shown here is derived from an EMBL/GenBank/DDBJ whole genome shotgun (WGS) entry which is preliminary data.</text>
</comment>
<protein>
    <recommendedName>
        <fullName evidence="17">Sodium-coupled monocarboxylate transporter 2</fullName>
    </recommendedName>
</protein>
<dbReference type="AlphaFoldDB" id="A0A818YA52"/>
<feature type="transmembrane region" description="Helical" evidence="14">
    <location>
        <begin position="75"/>
        <end position="102"/>
    </location>
</feature>
<evidence type="ECO:0000256" key="8">
    <source>
        <dbReference type="ARBA" id="ARBA00023065"/>
    </source>
</evidence>
<evidence type="ECO:0000313" key="15">
    <source>
        <dbReference type="EMBL" id="CAF3751210.1"/>
    </source>
</evidence>
<evidence type="ECO:0000256" key="3">
    <source>
        <dbReference type="ARBA" id="ARBA00022448"/>
    </source>
</evidence>
<evidence type="ECO:0000256" key="14">
    <source>
        <dbReference type="SAM" id="Phobius"/>
    </source>
</evidence>
<dbReference type="GO" id="GO:0005886">
    <property type="term" value="C:plasma membrane"/>
    <property type="evidence" value="ECO:0007669"/>
    <property type="project" value="UniProtKB-SubCell"/>
</dbReference>
<name>A0A818YA52_9BILA</name>
<sequence>MGVFPAALSITASFLSANTMLGTPSEIYTYGTMYCYHPTGLNIWLSVVSIGVVCTFYSSVGGMKAVIWTDVLQALVMFVGLLSAIIQGLIVLGGFGPTFSIASKNGRIQFDSISIDPRVRHTVWSVLIGGTFNALSTYGFNQTQIQRYMCVRTTRGAAQALFINAVGSAFIILSSCLIGIIIYAYYADCDPYTAKFISAIDQIFPYFVMEVLSNIPGLPGVFLACIFSGSLSTISSGLNSLTDVIIEDIYKGVVVMLLTYVVSHLGPILNASTSLFGALQGPIMGVFFLGFFFPRANHRGGLVGFVSGVALPLWIFVGSQVTKNQRKSERLPLFTTNCALSINETRTFPTSPRTDPLLDLYSVSYMWYSPIAVSTVLIVGLIVSYLTRPLKPHEVDPKLIIPIDDVCCCCLPNSVRHWLHCDIKENKMDYNTLLKYIYNEEHIISKVKSYDEAMNIELQWPWCNLIVINNQIFLPYKIISSQNIDRLLQPMSNKTAS</sequence>
<evidence type="ECO:0000256" key="4">
    <source>
        <dbReference type="ARBA" id="ARBA00022475"/>
    </source>
</evidence>
<keyword evidence="11" id="KW-0739">Sodium transport</keyword>
<dbReference type="Proteomes" id="UP000663836">
    <property type="component" value="Unassembled WGS sequence"/>
</dbReference>
<feature type="transmembrane region" description="Helical" evidence="14">
    <location>
        <begin position="249"/>
        <end position="269"/>
    </location>
</feature>
<dbReference type="InterPro" id="IPR018212">
    <property type="entry name" value="Na/solute_symporter_CS"/>
</dbReference>
<dbReference type="PROSITE" id="PS50283">
    <property type="entry name" value="NA_SOLUT_SYMP_3"/>
    <property type="match status" value="1"/>
</dbReference>
<keyword evidence="9 14" id="KW-0472">Membrane</keyword>
<evidence type="ECO:0000256" key="5">
    <source>
        <dbReference type="ARBA" id="ARBA00022692"/>
    </source>
</evidence>
<keyword evidence="7" id="KW-0915">Sodium</keyword>
<organism evidence="15 16">
    <name type="scientific">Rotaria sordida</name>
    <dbReference type="NCBI Taxonomy" id="392033"/>
    <lineage>
        <taxon>Eukaryota</taxon>
        <taxon>Metazoa</taxon>
        <taxon>Spiralia</taxon>
        <taxon>Gnathifera</taxon>
        <taxon>Rotifera</taxon>
        <taxon>Eurotatoria</taxon>
        <taxon>Bdelloidea</taxon>
        <taxon>Philodinida</taxon>
        <taxon>Philodinidae</taxon>
        <taxon>Rotaria</taxon>
    </lineage>
</organism>
<keyword evidence="10" id="KW-0325">Glycoprotein</keyword>
<keyword evidence="5 14" id="KW-0812">Transmembrane</keyword>
<dbReference type="GO" id="GO:0015075">
    <property type="term" value="F:monoatomic ion transmembrane transporter activity"/>
    <property type="evidence" value="ECO:0007669"/>
    <property type="project" value="UniProtKB-ARBA"/>
</dbReference>
<dbReference type="InterPro" id="IPR038377">
    <property type="entry name" value="Na/Glc_symporter_sf"/>
</dbReference>
<feature type="transmembrane region" description="Helical" evidence="14">
    <location>
        <begin position="275"/>
        <end position="293"/>
    </location>
</feature>
<evidence type="ECO:0000313" key="16">
    <source>
        <dbReference type="Proteomes" id="UP000663836"/>
    </source>
</evidence>
<evidence type="ECO:0000256" key="9">
    <source>
        <dbReference type="ARBA" id="ARBA00023136"/>
    </source>
</evidence>
<dbReference type="GO" id="GO:0006814">
    <property type="term" value="P:sodium ion transport"/>
    <property type="evidence" value="ECO:0007669"/>
    <property type="project" value="UniProtKB-KW"/>
</dbReference>
<evidence type="ECO:0000256" key="7">
    <source>
        <dbReference type="ARBA" id="ARBA00023053"/>
    </source>
</evidence>
<dbReference type="InterPro" id="IPR001734">
    <property type="entry name" value="Na/solute_symporter"/>
</dbReference>
<dbReference type="GO" id="GO:0015293">
    <property type="term" value="F:symporter activity"/>
    <property type="evidence" value="ECO:0007669"/>
    <property type="project" value="TreeGrafter"/>
</dbReference>
<evidence type="ECO:0008006" key="17">
    <source>
        <dbReference type="Google" id="ProtNLM"/>
    </source>
</evidence>
<proteinExistence type="inferred from homology"/>
<reference evidence="15" key="1">
    <citation type="submission" date="2021-02" db="EMBL/GenBank/DDBJ databases">
        <authorList>
            <person name="Nowell W R."/>
        </authorList>
    </citation>
    <scope>NUCLEOTIDE SEQUENCE</scope>
</reference>
<evidence type="ECO:0000256" key="2">
    <source>
        <dbReference type="ARBA" id="ARBA00006434"/>
    </source>
</evidence>
<accession>A0A818YA52</accession>
<feature type="transmembrane region" description="Helical" evidence="14">
    <location>
        <begin position="161"/>
        <end position="186"/>
    </location>
</feature>
<evidence type="ECO:0000256" key="1">
    <source>
        <dbReference type="ARBA" id="ARBA00004651"/>
    </source>
</evidence>
<evidence type="ECO:0000256" key="6">
    <source>
        <dbReference type="ARBA" id="ARBA00022989"/>
    </source>
</evidence>
<keyword evidence="8" id="KW-0406">Ion transport</keyword>
<comment type="subcellular location">
    <subcellularLocation>
        <location evidence="1">Cell membrane</location>
        <topology evidence="1">Multi-pass membrane protein</topology>
    </subcellularLocation>
</comment>
<comment type="similarity">
    <text evidence="2 13">Belongs to the sodium:solute symporter (SSF) (TC 2.A.21) family.</text>
</comment>
<feature type="transmembrane region" description="Helical" evidence="14">
    <location>
        <begin position="206"/>
        <end position="228"/>
    </location>
</feature>
<feature type="transmembrane region" description="Helical" evidence="14">
    <location>
        <begin position="43"/>
        <end position="63"/>
    </location>
</feature>
<feature type="transmembrane region" description="Helical" evidence="14">
    <location>
        <begin position="365"/>
        <end position="386"/>
    </location>
</feature>
<dbReference type="InterPro" id="IPR051163">
    <property type="entry name" value="Sodium:Solute_Symporter_SSF"/>
</dbReference>
<dbReference type="Pfam" id="PF00474">
    <property type="entry name" value="SSF"/>
    <property type="match status" value="1"/>
</dbReference>
<dbReference type="PROSITE" id="PS00456">
    <property type="entry name" value="NA_SOLUT_SYMP_1"/>
    <property type="match status" value="1"/>
</dbReference>
<gene>
    <name evidence="15" type="ORF">JBS370_LOCUS12577</name>
</gene>